<evidence type="ECO:0000259" key="4">
    <source>
        <dbReference type="PROSITE" id="PS50995"/>
    </source>
</evidence>
<dbReference type="GO" id="GO:0003677">
    <property type="term" value="F:DNA binding"/>
    <property type="evidence" value="ECO:0007669"/>
    <property type="project" value="UniProtKB-KW"/>
</dbReference>
<keyword evidence="3" id="KW-0804">Transcription</keyword>
<evidence type="ECO:0000256" key="1">
    <source>
        <dbReference type="ARBA" id="ARBA00023015"/>
    </source>
</evidence>
<gene>
    <name evidence="5" type="primary">mhqR_1</name>
    <name evidence="5" type="ORF">VQ7734_04793</name>
</gene>
<dbReference type="EMBL" id="FRFG01000089">
    <property type="protein sequence ID" value="SHO59017.1"/>
    <property type="molecule type" value="Genomic_DNA"/>
</dbReference>
<dbReference type="InterPro" id="IPR000835">
    <property type="entry name" value="HTH_MarR-typ"/>
</dbReference>
<dbReference type="InterPro" id="IPR036390">
    <property type="entry name" value="WH_DNA-bd_sf"/>
</dbReference>
<proteinExistence type="predicted"/>
<evidence type="ECO:0000313" key="5">
    <source>
        <dbReference type="EMBL" id="SHO59017.1"/>
    </source>
</evidence>
<dbReference type="STRING" id="1117707.VQ7734_04793"/>
<dbReference type="SMART" id="SM00347">
    <property type="entry name" value="HTH_MARR"/>
    <property type="match status" value="1"/>
</dbReference>
<dbReference type="AlphaFoldDB" id="A0A1M7Z227"/>
<dbReference type="PROSITE" id="PS50995">
    <property type="entry name" value="HTH_MARR_2"/>
    <property type="match status" value="1"/>
</dbReference>
<feature type="domain" description="HTH marR-type" evidence="4">
    <location>
        <begin position="24"/>
        <end position="157"/>
    </location>
</feature>
<keyword evidence="1" id="KW-0805">Transcription regulation</keyword>
<keyword evidence="2" id="KW-0238">DNA-binding</keyword>
<dbReference type="RefSeq" id="WP_073586448.1">
    <property type="nucleotide sequence ID" value="NZ_AP024897.1"/>
</dbReference>
<dbReference type="Gene3D" id="1.10.10.10">
    <property type="entry name" value="Winged helix-like DNA-binding domain superfamily/Winged helix DNA-binding domain"/>
    <property type="match status" value="1"/>
</dbReference>
<evidence type="ECO:0000313" key="6">
    <source>
        <dbReference type="Proteomes" id="UP000184600"/>
    </source>
</evidence>
<dbReference type="InterPro" id="IPR036388">
    <property type="entry name" value="WH-like_DNA-bd_sf"/>
</dbReference>
<accession>A0A1M7Z227</accession>
<evidence type="ECO:0000256" key="2">
    <source>
        <dbReference type="ARBA" id="ARBA00023125"/>
    </source>
</evidence>
<dbReference type="PRINTS" id="PR00598">
    <property type="entry name" value="HTHMARR"/>
</dbReference>
<dbReference type="SUPFAM" id="SSF46785">
    <property type="entry name" value="Winged helix' DNA-binding domain"/>
    <property type="match status" value="1"/>
</dbReference>
<dbReference type="PANTHER" id="PTHR42756:SF1">
    <property type="entry name" value="TRANSCRIPTIONAL REPRESSOR OF EMRAB OPERON"/>
    <property type="match status" value="1"/>
</dbReference>
<organism evidence="5 6">
    <name type="scientific">Vibrio quintilis</name>
    <dbReference type="NCBI Taxonomy" id="1117707"/>
    <lineage>
        <taxon>Bacteria</taxon>
        <taxon>Pseudomonadati</taxon>
        <taxon>Pseudomonadota</taxon>
        <taxon>Gammaproteobacteria</taxon>
        <taxon>Vibrionales</taxon>
        <taxon>Vibrionaceae</taxon>
        <taxon>Vibrio</taxon>
    </lineage>
</organism>
<dbReference type="Proteomes" id="UP000184600">
    <property type="component" value="Unassembled WGS sequence"/>
</dbReference>
<evidence type="ECO:0000256" key="3">
    <source>
        <dbReference type="ARBA" id="ARBA00023163"/>
    </source>
</evidence>
<sequence length="163" mass="18560">MNQDHVDRILEQWRNVHPDLDCSAMGIIGRVRRISRLFDESLKEVFSLHALSTIEFDILATLRRTNAPLTPTELYQTLMLSSGAMSTRLEKLVQRNLIERIASQGDRRSNQVQLTETGQALLDAALNDHLANMERLLAGLTKEEREQLANLNRKLLLSDAMQP</sequence>
<dbReference type="GO" id="GO:0003700">
    <property type="term" value="F:DNA-binding transcription factor activity"/>
    <property type="evidence" value="ECO:0007669"/>
    <property type="project" value="InterPro"/>
</dbReference>
<reference evidence="6" key="1">
    <citation type="submission" date="2016-12" db="EMBL/GenBank/DDBJ databases">
        <authorList>
            <person name="Rodrigo-Torres L."/>
            <person name="Arahal R.D."/>
            <person name="Lucena T."/>
        </authorList>
    </citation>
    <scope>NUCLEOTIDE SEQUENCE [LARGE SCALE GENOMIC DNA]</scope>
</reference>
<name>A0A1M7Z227_9VIBR</name>
<dbReference type="OrthoDB" id="32523at2"/>
<dbReference type="PANTHER" id="PTHR42756">
    <property type="entry name" value="TRANSCRIPTIONAL REGULATOR, MARR"/>
    <property type="match status" value="1"/>
</dbReference>
<dbReference type="Pfam" id="PF12802">
    <property type="entry name" value="MarR_2"/>
    <property type="match status" value="1"/>
</dbReference>
<keyword evidence="6" id="KW-1185">Reference proteome</keyword>
<protein>
    <submittedName>
        <fullName evidence="5">HTH-type transcriptional regulator MhqR</fullName>
    </submittedName>
</protein>